<evidence type="ECO:0000313" key="10">
    <source>
        <dbReference type="EMBL" id="KAK1618549.1"/>
    </source>
</evidence>
<dbReference type="PRINTS" id="PR00363">
    <property type="entry name" value="CYTOCHROMEB5"/>
</dbReference>
<dbReference type="PROSITE" id="PS50255">
    <property type="entry name" value="CYTOCHROME_B5_2"/>
    <property type="match status" value="1"/>
</dbReference>
<dbReference type="InterPro" id="IPR036400">
    <property type="entry name" value="Cyt_B5-like_heme/steroid_sf"/>
</dbReference>
<organism evidence="10 11">
    <name type="scientific">Lolium multiflorum</name>
    <name type="common">Italian ryegrass</name>
    <name type="synonym">Lolium perenne subsp. multiflorum</name>
    <dbReference type="NCBI Taxonomy" id="4521"/>
    <lineage>
        <taxon>Eukaryota</taxon>
        <taxon>Viridiplantae</taxon>
        <taxon>Streptophyta</taxon>
        <taxon>Embryophyta</taxon>
        <taxon>Tracheophyta</taxon>
        <taxon>Spermatophyta</taxon>
        <taxon>Magnoliopsida</taxon>
        <taxon>Liliopsida</taxon>
        <taxon>Poales</taxon>
        <taxon>Poaceae</taxon>
        <taxon>BOP clade</taxon>
        <taxon>Pooideae</taxon>
        <taxon>Poodae</taxon>
        <taxon>Poeae</taxon>
        <taxon>Poeae Chloroplast Group 2 (Poeae type)</taxon>
        <taxon>Loliodinae</taxon>
        <taxon>Loliinae</taxon>
        <taxon>Lolium</taxon>
    </lineage>
</organism>
<dbReference type="FunFam" id="3.10.120.10:FF:000002">
    <property type="entry name" value="Cytochrome b5 type B"/>
    <property type="match status" value="1"/>
</dbReference>
<dbReference type="EMBL" id="JAUUTY010000006">
    <property type="protein sequence ID" value="KAK1618549.1"/>
    <property type="molecule type" value="Genomic_DNA"/>
</dbReference>
<dbReference type="SMART" id="SM01117">
    <property type="entry name" value="Cyt-b5"/>
    <property type="match status" value="1"/>
</dbReference>
<keyword evidence="5 8" id="KW-0408">Iron</keyword>
<evidence type="ECO:0000259" key="9">
    <source>
        <dbReference type="PROSITE" id="PS50255"/>
    </source>
</evidence>
<dbReference type="GO" id="GO:0016020">
    <property type="term" value="C:membrane"/>
    <property type="evidence" value="ECO:0007669"/>
    <property type="project" value="UniProtKB-SubCell"/>
</dbReference>
<dbReference type="Proteomes" id="UP001231189">
    <property type="component" value="Unassembled WGS sequence"/>
</dbReference>
<dbReference type="InterPro" id="IPR001199">
    <property type="entry name" value="Cyt_B5-like_heme/steroid-bd"/>
</dbReference>
<keyword evidence="3 8" id="KW-0812">Transmembrane</keyword>
<dbReference type="PANTHER" id="PTHR19359:SF30">
    <property type="entry name" value="OS02G0649800 PROTEIN"/>
    <property type="match status" value="1"/>
</dbReference>
<accession>A0AAD8REE5</accession>
<sequence length="200" mass="21593">MHTHARACMACAPDAPGHVDARAAPLTSASSLCATSFTTSPATRWTTSLARGNPVHDARFADVRHASDGGRVYSFEEVRKHNTVEDCWLIIHGKVYDVTPFIAEHPGGEDVMLVSTGKDATVDFEDAHTEAARELLPQYCIGEIDAATITAELARPSKKAWATKPKAGPTSLWITLLQLAAPLLLVAFALQNYTSTTTEY</sequence>
<comment type="similarity">
    <text evidence="7 8">Belongs to the cytochrome b5 family.</text>
</comment>
<keyword evidence="2 8" id="KW-0349">Heme</keyword>
<evidence type="ECO:0000313" key="11">
    <source>
        <dbReference type="Proteomes" id="UP001231189"/>
    </source>
</evidence>
<evidence type="ECO:0000256" key="7">
    <source>
        <dbReference type="ARBA" id="ARBA00038168"/>
    </source>
</evidence>
<evidence type="ECO:0000256" key="5">
    <source>
        <dbReference type="ARBA" id="ARBA00023004"/>
    </source>
</evidence>
<name>A0AAD8REE5_LOLMU</name>
<comment type="subcellular location">
    <subcellularLocation>
        <location evidence="1">Membrane</location>
    </subcellularLocation>
</comment>
<keyword evidence="8" id="KW-1133">Transmembrane helix</keyword>
<evidence type="ECO:0000256" key="4">
    <source>
        <dbReference type="ARBA" id="ARBA00022723"/>
    </source>
</evidence>
<reference evidence="10" key="1">
    <citation type="submission" date="2023-07" db="EMBL/GenBank/DDBJ databases">
        <title>A chromosome-level genome assembly of Lolium multiflorum.</title>
        <authorList>
            <person name="Chen Y."/>
            <person name="Copetti D."/>
            <person name="Kolliker R."/>
            <person name="Studer B."/>
        </authorList>
    </citation>
    <scope>NUCLEOTIDE SEQUENCE</scope>
    <source>
        <strain evidence="10">02402/16</strain>
        <tissue evidence="10">Leaf</tissue>
    </source>
</reference>
<dbReference type="GO" id="GO:0046872">
    <property type="term" value="F:metal ion binding"/>
    <property type="evidence" value="ECO:0007669"/>
    <property type="project" value="UniProtKB-UniRule"/>
</dbReference>
<keyword evidence="11" id="KW-1185">Reference proteome</keyword>
<keyword evidence="6 8" id="KW-0472">Membrane</keyword>
<feature type="domain" description="Cytochrome b5 heme-binding" evidence="9">
    <location>
        <begin position="70"/>
        <end position="145"/>
    </location>
</feature>
<dbReference type="AlphaFoldDB" id="A0AAD8REE5"/>
<evidence type="ECO:0000256" key="3">
    <source>
        <dbReference type="ARBA" id="ARBA00022692"/>
    </source>
</evidence>
<protein>
    <recommendedName>
        <fullName evidence="9">Cytochrome b5 heme-binding domain-containing protein</fullName>
    </recommendedName>
</protein>
<dbReference type="Gene3D" id="3.10.120.10">
    <property type="entry name" value="Cytochrome b5-like heme/steroid binding domain"/>
    <property type="match status" value="1"/>
</dbReference>
<comment type="caution">
    <text evidence="10">The sequence shown here is derived from an EMBL/GenBank/DDBJ whole genome shotgun (WGS) entry which is preliminary data.</text>
</comment>
<dbReference type="InterPro" id="IPR050668">
    <property type="entry name" value="Cytochrome_b5"/>
</dbReference>
<keyword evidence="4 8" id="KW-0479">Metal-binding</keyword>
<evidence type="ECO:0000256" key="8">
    <source>
        <dbReference type="RuleBase" id="RU362121"/>
    </source>
</evidence>
<evidence type="ECO:0000256" key="2">
    <source>
        <dbReference type="ARBA" id="ARBA00022617"/>
    </source>
</evidence>
<evidence type="ECO:0000256" key="1">
    <source>
        <dbReference type="ARBA" id="ARBA00004370"/>
    </source>
</evidence>
<dbReference type="GO" id="GO:0020037">
    <property type="term" value="F:heme binding"/>
    <property type="evidence" value="ECO:0007669"/>
    <property type="project" value="UniProtKB-UniRule"/>
</dbReference>
<evidence type="ECO:0000256" key="6">
    <source>
        <dbReference type="ARBA" id="ARBA00023136"/>
    </source>
</evidence>
<dbReference type="SUPFAM" id="SSF55856">
    <property type="entry name" value="Cytochrome b5-like heme/steroid binding domain"/>
    <property type="match status" value="1"/>
</dbReference>
<proteinExistence type="inferred from homology"/>
<dbReference type="PROSITE" id="PS00191">
    <property type="entry name" value="CYTOCHROME_B5_1"/>
    <property type="match status" value="1"/>
</dbReference>
<dbReference type="InterPro" id="IPR018506">
    <property type="entry name" value="Cyt_B5_heme-BS"/>
</dbReference>
<dbReference type="PANTHER" id="PTHR19359">
    <property type="entry name" value="CYTOCHROME B5"/>
    <property type="match status" value="1"/>
</dbReference>
<dbReference type="Pfam" id="PF00173">
    <property type="entry name" value="Cyt-b5"/>
    <property type="match status" value="1"/>
</dbReference>
<feature type="transmembrane region" description="Helical" evidence="8">
    <location>
        <begin position="172"/>
        <end position="190"/>
    </location>
</feature>
<gene>
    <name evidence="10" type="ORF">QYE76_024066</name>
</gene>